<accession>A0A2Z4J980</accession>
<dbReference type="GO" id="GO:0000976">
    <property type="term" value="F:transcription cis-regulatory region binding"/>
    <property type="evidence" value="ECO:0007669"/>
    <property type="project" value="TreeGrafter"/>
</dbReference>
<proteinExistence type="predicted"/>
<keyword evidence="1" id="KW-0678">Repressor</keyword>
<dbReference type="PANTHER" id="PTHR30055:SF234">
    <property type="entry name" value="HTH-TYPE TRANSCRIPTIONAL REGULATOR BETI"/>
    <property type="match status" value="1"/>
</dbReference>
<evidence type="ECO:0000256" key="4">
    <source>
        <dbReference type="ARBA" id="ARBA00023163"/>
    </source>
</evidence>
<dbReference type="EMBL" id="CP030073">
    <property type="protein sequence ID" value="AWW41560.1"/>
    <property type="molecule type" value="Genomic_DNA"/>
</dbReference>
<dbReference type="InterPro" id="IPR050109">
    <property type="entry name" value="HTH-type_TetR-like_transc_reg"/>
</dbReference>
<evidence type="ECO:0000256" key="2">
    <source>
        <dbReference type="ARBA" id="ARBA00023015"/>
    </source>
</evidence>
<organism evidence="7 8">
    <name type="scientific">Streptomyces cadmiisoli</name>
    <dbReference type="NCBI Taxonomy" id="2184053"/>
    <lineage>
        <taxon>Bacteria</taxon>
        <taxon>Bacillati</taxon>
        <taxon>Actinomycetota</taxon>
        <taxon>Actinomycetes</taxon>
        <taxon>Kitasatosporales</taxon>
        <taxon>Streptomycetaceae</taxon>
        <taxon>Streptomyces</taxon>
        <taxon>Streptomyces aurantiacus group</taxon>
    </lineage>
</organism>
<sequence length="203" mass="22806">MKMPAEKRTRRAGGGKRLGVLDTAVEVLSDRGYESTRFADVAAASGTAVSTLQNYFGSREDMLIEALQRSTNQEVEALEALAAAQASPWEQLVALIDRSLGNSEQTQRMLVEFWRSAMRDVELREHSEQVQRGYREPFLRAIQEGCDQGLFHMKHSPEDVVDFLLTFLAGVTIPRVLHQDRPAEKTLRDLLLSQMSVTLGRET</sequence>
<dbReference type="InterPro" id="IPR039538">
    <property type="entry name" value="BetI_C"/>
</dbReference>
<dbReference type="AlphaFoldDB" id="A0A2Z4J980"/>
<dbReference type="Pfam" id="PF00440">
    <property type="entry name" value="TetR_N"/>
    <property type="match status" value="1"/>
</dbReference>
<dbReference type="InterPro" id="IPR036271">
    <property type="entry name" value="Tet_transcr_reg_TetR-rel_C_sf"/>
</dbReference>
<dbReference type="Gene3D" id="1.10.357.10">
    <property type="entry name" value="Tetracycline Repressor, domain 2"/>
    <property type="match status" value="1"/>
</dbReference>
<reference evidence="7 8" key="1">
    <citation type="journal article" date="2019" name="Int. J. Syst. Evol. Microbiol.">
        <title>Streptomyces cadmiisoli sp. nov., a novel actinomycete isolated from cadmium-contaminated soil.</title>
        <authorList>
            <person name="Li K."/>
            <person name="Tang X."/>
            <person name="Zhao J."/>
            <person name="Guo Y."/>
            <person name="Tang Y."/>
            <person name="Gao J."/>
        </authorList>
    </citation>
    <scope>NUCLEOTIDE SEQUENCE [LARGE SCALE GENOMIC DNA]</scope>
    <source>
        <strain evidence="7 8">ZFG47</strain>
    </source>
</reference>
<name>A0A2Z4J980_9ACTN</name>
<dbReference type="InterPro" id="IPR001647">
    <property type="entry name" value="HTH_TetR"/>
</dbReference>
<dbReference type="SUPFAM" id="SSF48498">
    <property type="entry name" value="Tetracyclin repressor-like, C-terminal domain"/>
    <property type="match status" value="1"/>
</dbReference>
<gene>
    <name evidence="7" type="ORF">DN051_36905</name>
</gene>
<evidence type="ECO:0000256" key="5">
    <source>
        <dbReference type="PROSITE-ProRule" id="PRU00335"/>
    </source>
</evidence>
<keyword evidence="8" id="KW-1185">Reference proteome</keyword>
<dbReference type="PRINTS" id="PR00455">
    <property type="entry name" value="HTHTETR"/>
</dbReference>
<feature type="DNA-binding region" description="H-T-H motif" evidence="5">
    <location>
        <begin position="37"/>
        <end position="56"/>
    </location>
</feature>
<feature type="domain" description="HTH tetR-type" evidence="6">
    <location>
        <begin position="14"/>
        <end position="74"/>
    </location>
</feature>
<evidence type="ECO:0000313" key="7">
    <source>
        <dbReference type="EMBL" id="AWW41560.1"/>
    </source>
</evidence>
<dbReference type="Pfam" id="PF13977">
    <property type="entry name" value="TetR_C_6"/>
    <property type="match status" value="1"/>
</dbReference>
<dbReference type="Gene3D" id="1.10.10.60">
    <property type="entry name" value="Homeodomain-like"/>
    <property type="match status" value="1"/>
</dbReference>
<dbReference type="KEGG" id="scad:DN051_36905"/>
<keyword evidence="3 5" id="KW-0238">DNA-binding</keyword>
<evidence type="ECO:0000256" key="1">
    <source>
        <dbReference type="ARBA" id="ARBA00022491"/>
    </source>
</evidence>
<protein>
    <submittedName>
        <fullName evidence="7">TetR/AcrR family transcriptional regulator</fullName>
    </submittedName>
</protein>
<evidence type="ECO:0000256" key="3">
    <source>
        <dbReference type="ARBA" id="ARBA00023125"/>
    </source>
</evidence>
<dbReference type="InterPro" id="IPR009057">
    <property type="entry name" value="Homeodomain-like_sf"/>
</dbReference>
<dbReference type="PANTHER" id="PTHR30055">
    <property type="entry name" value="HTH-TYPE TRANSCRIPTIONAL REGULATOR RUTR"/>
    <property type="match status" value="1"/>
</dbReference>
<dbReference type="GO" id="GO:0003700">
    <property type="term" value="F:DNA-binding transcription factor activity"/>
    <property type="evidence" value="ECO:0007669"/>
    <property type="project" value="TreeGrafter"/>
</dbReference>
<dbReference type="PROSITE" id="PS50977">
    <property type="entry name" value="HTH_TETR_2"/>
    <property type="match status" value="1"/>
</dbReference>
<evidence type="ECO:0000313" key="8">
    <source>
        <dbReference type="Proteomes" id="UP000249616"/>
    </source>
</evidence>
<dbReference type="Proteomes" id="UP000249616">
    <property type="component" value="Chromosome"/>
</dbReference>
<keyword evidence="2" id="KW-0805">Transcription regulation</keyword>
<evidence type="ECO:0000259" key="6">
    <source>
        <dbReference type="PROSITE" id="PS50977"/>
    </source>
</evidence>
<keyword evidence="4" id="KW-0804">Transcription</keyword>
<dbReference type="SUPFAM" id="SSF46689">
    <property type="entry name" value="Homeodomain-like"/>
    <property type="match status" value="1"/>
</dbReference>